<reference evidence="14" key="1">
    <citation type="journal article" date="2019" name="Int. J. Syst. Evol. Microbiol.">
        <title>The Global Catalogue of Microorganisms (GCM) 10K type strain sequencing project: providing services to taxonomists for standard genome sequencing and annotation.</title>
        <authorList>
            <consortium name="The Broad Institute Genomics Platform"/>
            <consortium name="The Broad Institute Genome Sequencing Center for Infectious Disease"/>
            <person name="Wu L."/>
            <person name="Ma J."/>
        </authorList>
    </citation>
    <scope>NUCLEOTIDE SEQUENCE [LARGE SCALE GENOMIC DNA]</scope>
    <source>
        <strain evidence="14">CGMCC 1.16026</strain>
    </source>
</reference>
<gene>
    <name evidence="13" type="ORF">ACFQBQ_11795</name>
</gene>
<evidence type="ECO:0000313" key="14">
    <source>
        <dbReference type="Proteomes" id="UP001596391"/>
    </source>
</evidence>
<evidence type="ECO:0000256" key="5">
    <source>
        <dbReference type="ARBA" id="ARBA00022906"/>
    </source>
</evidence>
<evidence type="ECO:0000256" key="7">
    <source>
        <dbReference type="ARBA" id="ARBA00023065"/>
    </source>
</evidence>
<dbReference type="Gene3D" id="1.20.1510.10">
    <property type="entry name" value="Cation efflux protein transmembrane domain"/>
    <property type="match status" value="1"/>
</dbReference>
<dbReference type="InterPro" id="IPR002524">
    <property type="entry name" value="Cation_efflux"/>
</dbReference>
<dbReference type="Proteomes" id="UP001596391">
    <property type="component" value="Unassembled WGS sequence"/>
</dbReference>
<evidence type="ECO:0000256" key="9">
    <source>
        <dbReference type="SAM" id="MobiDB-lite"/>
    </source>
</evidence>
<keyword evidence="7" id="KW-0406">Ion transport</keyword>
<name>A0ABW1ZDJ3_9BACT</name>
<feature type="compositionally biased region" description="Basic and acidic residues" evidence="9">
    <location>
        <begin position="319"/>
        <end position="329"/>
    </location>
</feature>
<dbReference type="PANTHER" id="PTHR11562:SF17">
    <property type="entry name" value="RE54080P-RELATED"/>
    <property type="match status" value="1"/>
</dbReference>
<feature type="transmembrane region" description="Helical" evidence="10">
    <location>
        <begin position="177"/>
        <end position="198"/>
    </location>
</feature>
<dbReference type="Gene3D" id="3.30.70.1350">
    <property type="entry name" value="Cation efflux protein, cytoplasmic domain"/>
    <property type="match status" value="1"/>
</dbReference>
<evidence type="ECO:0000259" key="12">
    <source>
        <dbReference type="Pfam" id="PF16916"/>
    </source>
</evidence>
<dbReference type="NCBIfam" id="TIGR01297">
    <property type="entry name" value="CDF"/>
    <property type="match status" value="1"/>
</dbReference>
<evidence type="ECO:0000256" key="1">
    <source>
        <dbReference type="ARBA" id="ARBA00004141"/>
    </source>
</evidence>
<evidence type="ECO:0000256" key="6">
    <source>
        <dbReference type="ARBA" id="ARBA00022989"/>
    </source>
</evidence>
<keyword evidence="5" id="KW-0862">Zinc</keyword>
<dbReference type="SUPFAM" id="SSF160240">
    <property type="entry name" value="Cation efflux protein cytoplasmic domain-like"/>
    <property type="match status" value="1"/>
</dbReference>
<dbReference type="InterPro" id="IPR036837">
    <property type="entry name" value="Cation_efflux_CTD_sf"/>
</dbReference>
<dbReference type="EMBL" id="JBHSWI010000001">
    <property type="protein sequence ID" value="MFC6646253.1"/>
    <property type="molecule type" value="Genomic_DNA"/>
</dbReference>
<keyword evidence="4 10" id="KW-0812">Transmembrane</keyword>
<keyword evidence="14" id="KW-1185">Reference proteome</keyword>
<evidence type="ECO:0000256" key="2">
    <source>
        <dbReference type="ARBA" id="ARBA00008873"/>
    </source>
</evidence>
<feature type="transmembrane region" description="Helical" evidence="10">
    <location>
        <begin position="114"/>
        <end position="138"/>
    </location>
</feature>
<evidence type="ECO:0000256" key="3">
    <source>
        <dbReference type="ARBA" id="ARBA00022448"/>
    </source>
</evidence>
<sequence length="329" mass="35807">MASSPQAAPSAVQRILKFSLALTLLYILATLYYGLRSYSLALISEAGHNVSDFLALALSFVAVWLQTRPPSDARTFGYQRAGVLAGFVNALTLLLLSLWIAVEAVIRFWSPVSVQANVMMVVAAAGVLMNGAIAGLLWKFSGDINIRSVFLHMLGDTISTAAVIVGGSVIRFTGWQWIDPVLSLVIAGMIALSSWGIVRESLHILLEGTPRSVDLDAVRTAMKKVPGVVSVHDLHVWSLTSKSHALAAHVQVIEMPLADTKTIVERLNHELRDHQGIHHTTIQLEVTNCTAEHFENCCQPPELEVVDGHSHHHHGPGGHHHDHDHAHAH</sequence>
<organism evidence="13 14">
    <name type="scientific">Granulicella cerasi</name>
    <dbReference type="NCBI Taxonomy" id="741063"/>
    <lineage>
        <taxon>Bacteria</taxon>
        <taxon>Pseudomonadati</taxon>
        <taxon>Acidobacteriota</taxon>
        <taxon>Terriglobia</taxon>
        <taxon>Terriglobales</taxon>
        <taxon>Acidobacteriaceae</taxon>
        <taxon>Granulicella</taxon>
    </lineage>
</organism>
<comment type="caution">
    <text evidence="13">The sequence shown here is derived from an EMBL/GenBank/DDBJ whole genome shotgun (WGS) entry which is preliminary data.</text>
</comment>
<feature type="region of interest" description="Disordered" evidence="9">
    <location>
        <begin position="307"/>
        <end position="329"/>
    </location>
</feature>
<dbReference type="InterPro" id="IPR058533">
    <property type="entry name" value="Cation_efflux_TM"/>
</dbReference>
<dbReference type="RefSeq" id="WP_263369942.1">
    <property type="nucleotide sequence ID" value="NZ_JAGSYD010000001.1"/>
</dbReference>
<accession>A0ABW1ZDJ3</accession>
<keyword evidence="5" id="KW-0864">Zinc transport</keyword>
<evidence type="ECO:0000256" key="4">
    <source>
        <dbReference type="ARBA" id="ARBA00022692"/>
    </source>
</evidence>
<dbReference type="SUPFAM" id="SSF161111">
    <property type="entry name" value="Cation efflux protein transmembrane domain-like"/>
    <property type="match status" value="1"/>
</dbReference>
<feature type="transmembrane region" description="Helical" evidence="10">
    <location>
        <begin position="15"/>
        <end position="34"/>
    </location>
</feature>
<feature type="domain" description="Cation efflux protein cytoplasmic" evidence="12">
    <location>
        <begin position="210"/>
        <end position="285"/>
    </location>
</feature>
<evidence type="ECO:0000313" key="13">
    <source>
        <dbReference type="EMBL" id="MFC6646253.1"/>
    </source>
</evidence>
<dbReference type="Pfam" id="PF16916">
    <property type="entry name" value="ZT_dimer"/>
    <property type="match status" value="1"/>
</dbReference>
<proteinExistence type="inferred from homology"/>
<feature type="domain" description="Cation efflux protein transmembrane" evidence="11">
    <location>
        <begin position="17"/>
        <end position="206"/>
    </location>
</feature>
<evidence type="ECO:0000256" key="8">
    <source>
        <dbReference type="ARBA" id="ARBA00023136"/>
    </source>
</evidence>
<keyword evidence="3" id="KW-0813">Transport</keyword>
<dbReference type="InterPro" id="IPR050681">
    <property type="entry name" value="CDF/SLC30A"/>
</dbReference>
<keyword evidence="6 10" id="KW-1133">Transmembrane helix</keyword>
<comment type="subcellular location">
    <subcellularLocation>
        <location evidence="1">Membrane</location>
        <topology evidence="1">Multi-pass membrane protein</topology>
    </subcellularLocation>
</comment>
<dbReference type="Pfam" id="PF01545">
    <property type="entry name" value="Cation_efflux"/>
    <property type="match status" value="1"/>
</dbReference>
<feature type="transmembrane region" description="Helical" evidence="10">
    <location>
        <begin position="150"/>
        <end position="171"/>
    </location>
</feature>
<dbReference type="PANTHER" id="PTHR11562">
    <property type="entry name" value="CATION EFFLUX PROTEIN/ ZINC TRANSPORTER"/>
    <property type="match status" value="1"/>
</dbReference>
<feature type="transmembrane region" description="Helical" evidence="10">
    <location>
        <begin position="77"/>
        <end position="102"/>
    </location>
</feature>
<evidence type="ECO:0000259" key="11">
    <source>
        <dbReference type="Pfam" id="PF01545"/>
    </source>
</evidence>
<evidence type="ECO:0000256" key="10">
    <source>
        <dbReference type="SAM" id="Phobius"/>
    </source>
</evidence>
<keyword evidence="8 10" id="KW-0472">Membrane</keyword>
<dbReference type="InterPro" id="IPR027470">
    <property type="entry name" value="Cation_efflux_CTD"/>
</dbReference>
<dbReference type="InterPro" id="IPR027469">
    <property type="entry name" value="Cation_efflux_TMD_sf"/>
</dbReference>
<comment type="similarity">
    <text evidence="2">Belongs to the cation diffusion facilitator (CDF) transporter (TC 2.A.4) family. SLC30A subfamily.</text>
</comment>
<protein>
    <submittedName>
        <fullName evidence="13">Cation diffusion facilitator family transporter</fullName>
    </submittedName>
</protein>